<dbReference type="Pfam" id="PF01977">
    <property type="entry name" value="UbiD"/>
    <property type="match status" value="1"/>
</dbReference>
<dbReference type="Pfam" id="PF20696">
    <property type="entry name" value="UbiD_C"/>
    <property type="match status" value="1"/>
</dbReference>
<evidence type="ECO:0000259" key="3">
    <source>
        <dbReference type="Pfam" id="PF20695"/>
    </source>
</evidence>
<feature type="domain" description="3-octaprenyl-4-hydroxybenzoate carboxy-lyase-like Rift-related" evidence="2">
    <location>
        <begin position="115"/>
        <end position="324"/>
    </location>
</feature>
<gene>
    <name evidence="5" type="ORF">SAMN05192534_1155</name>
</gene>
<dbReference type="InterPro" id="IPR049383">
    <property type="entry name" value="UbiD-like_N"/>
</dbReference>
<dbReference type="SUPFAM" id="SSF143968">
    <property type="entry name" value="UbiD C-terminal domain-like"/>
    <property type="match status" value="1"/>
</dbReference>
<keyword evidence="6" id="KW-1185">Reference proteome</keyword>
<dbReference type="EMBL" id="FNDK01000015">
    <property type="protein sequence ID" value="SDH91593.1"/>
    <property type="molecule type" value="Genomic_DNA"/>
</dbReference>
<feature type="domain" description="3-octaprenyl-4-hydroxybenzoate carboxy-lyase-like C-terminal" evidence="4">
    <location>
        <begin position="332"/>
        <end position="466"/>
    </location>
</feature>
<dbReference type="GO" id="GO:0016831">
    <property type="term" value="F:carboxy-lyase activity"/>
    <property type="evidence" value="ECO:0007669"/>
    <property type="project" value="InterPro"/>
</dbReference>
<dbReference type="AlphaFoldDB" id="A0A1G8GB59"/>
<dbReference type="InterPro" id="IPR048304">
    <property type="entry name" value="UbiD_Rift_dom"/>
</dbReference>
<name>A0A1G8GB59_9BACI</name>
<dbReference type="Pfam" id="PF20695">
    <property type="entry name" value="UbiD_N"/>
    <property type="match status" value="1"/>
</dbReference>
<dbReference type="OrthoDB" id="9809841at2"/>
<evidence type="ECO:0000256" key="1">
    <source>
        <dbReference type="ARBA" id="ARBA00010021"/>
    </source>
</evidence>
<comment type="similarity">
    <text evidence="1">Belongs to the UbiD family.</text>
</comment>
<proteinExistence type="inferred from homology"/>
<organism evidence="5 6">
    <name type="scientific">Alteribacillus persepolensis</name>
    <dbReference type="NCBI Taxonomy" id="568899"/>
    <lineage>
        <taxon>Bacteria</taxon>
        <taxon>Bacillati</taxon>
        <taxon>Bacillota</taxon>
        <taxon>Bacilli</taxon>
        <taxon>Bacillales</taxon>
        <taxon>Bacillaceae</taxon>
        <taxon>Alteribacillus</taxon>
    </lineage>
</organism>
<evidence type="ECO:0000313" key="6">
    <source>
        <dbReference type="Proteomes" id="UP000199163"/>
    </source>
</evidence>
<sequence>MSVTKTKVRDFRSAVERLKEISGQYIETDEPVDPHAELSGVYRHIGAGGTVMRPTQTGPAMMFNHVKGHEDARVMIGLLASRERVGYLLDTPPERLGFLLNEAVNHAIDPVTIPNEKAKAQEVVHYADEPGFDIRKLIPAPTNTEEDAGPYITMGMCYASDAETGESDVTIHRLCLQSKDEMSMYFVPGARHLDVFRKKAEAEGKPLPISISIGVDPAIEIGACFEPPTTPLGFNELTIAGGIRKEPVELTPCVTIDEKAIANAEYVIEGELIPNKRVREDQNTDTGMAMPEFPGYQGIAVQELPVIKVKAVTHRKNPIMQTVIGPSEEHVNMAGIPTEASILQMVEKAMPGKLLNVYAHSAGGGKYMAVLQFKKSQPSDEGRQKQAAMLAFSAFSELKHVYIVDEDVDPFDSNDVLWAMTTRFQGDVDTSFIPGVRCHPLDPSQTPEYSATIPAKGISTKTIFDCTVPFHLKDKFKRAAFKEVDPARFAPSLFD</sequence>
<dbReference type="Proteomes" id="UP000199163">
    <property type="component" value="Unassembled WGS sequence"/>
</dbReference>
<evidence type="ECO:0000259" key="2">
    <source>
        <dbReference type="Pfam" id="PF01977"/>
    </source>
</evidence>
<evidence type="ECO:0000259" key="4">
    <source>
        <dbReference type="Pfam" id="PF20696"/>
    </source>
</evidence>
<feature type="domain" description="3-octaprenyl-4-hydroxybenzoate carboxy-lyase-like N-terminal" evidence="3">
    <location>
        <begin position="20"/>
        <end position="97"/>
    </location>
</feature>
<dbReference type="InterPro" id="IPR002830">
    <property type="entry name" value="UbiD"/>
</dbReference>
<dbReference type="PANTHER" id="PTHR30108">
    <property type="entry name" value="3-OCTAPRENYL-4-HYDROXYBENZOATE CARBOXY-LYASE-RELATED"/>
    <property type="match status" value="1"/>
</dbReference>
<dbReference type="PANTHER" id="PTHR30108:SF21">
    <property type="entry name" value="4-HYDROXYBENZOATE DECARBOXYLASE"/>
    <property type="match status" value="1"/>
</dbReference>
<dbReference type="GO" id="GO:0005737">
    <property type="term" value="C:cytoplasm"/>
    <property type="evidence" value="ECO:0007669"/>
    <property type="project" value="TreeGrafter"/>
</dbReference>
<dbReference type="STRING" id="568899.SAMN05192534_1155"/>
<dbReference type="Gene3D" id="3.40.1670.10">
    <property type="entry name" value="UbiD C-terminal domain-like"/>
    <property type="match status" value="1"/>
</dbReference>
<dbReference type="SUPFAM" id="SSF50475">
    <property type="entry name" value="FMN-binding split barrel"/>
    <property type="match status" value="1"/>
</dbReference>
<evidence type="ECO:0000313" key="5">
    <source>
        <dbReference type="EMBL" id="SDH91593.1"/>
    </source>
</evidence>
<protein>
    <submittedName>
        <fullName evidence="5">4-hydroxy-3-polyprenylbenzoate decarboxylase</fullName>
    </submittedName>
</protein>
<dbReference type="RefSeq" id="WP_091274199.1">
    <property type="nucleotide sequence ID" value="NZ_FNDK01000015.1"/>
</dbReference>
<dbReference type="InterPro" id="IPR049381">
    <property type="entry name" value="UbiD-like_C"/>
</dbReference>
<reference evidence="5 6" key="1">
    <citation type="submission" date="2016-10" db="EMBL/GenBank/DDBJ databases">
        <authorList>
            <person name="de Groot N.N."/>
        </authorList>
    </citation>
    <scope>NUCLEOTIDE SEQUENCE [LARGE SCALE GENOMIC DNA]</scope>
    <source>
        <strain evidence="5 6">DSM 21632</strain>
    </source>
</reference>
<accession>A0A1G8GB59</accession>